<comment type="caution">
    <text evidence="6">The sequence shown here is derived from an EMBL/GenBank/DDBJ whole genome shotgun (WGS) entry which is preliminary data.</text>
</comment>
<dbReference type="Proteomes" id="UP000471082">
    <property type="component" value="Unassembled WGS sequence"/>
</dbReference>
<evidence type="ECO:0000256" key="3">
    <source>
        <dbReference type="ARBA" id="ARBA00022989"/>
    </source>
</evidence>
<reference evidence="6 7" key="1">
    <citation type="submission" date="2019-11" db="EMBL/GenBank/DDBJ databases">
        <title>Genome-resolved metagenomics to study the prevalence of co-infection and intraspecific heterogeneity among plant pathogen metapopulations.</title>
        <authorList>
            <person name="Newberry E."/>
            <person name="Bhandari R."/>
            <person name="Kemble J."/>
            <person name="Sikora E."/>
            <person name="Potnis N."/>
        </authorList>
    </citation>
    <scope>NUCLEOTIDE SEQUENCE [LARGE SCALE GENOMIC DNA]</scope>
    <source>
        <strain evidence="6">Xp_Tom_Tuscaloosa_18b</strain>
    </source>
</reference>
<evidence type="ECO:0000313" key="6">
    <source>
        <dbReference type="EMBL" id="NEL80997.1"/>
    </source>
</evidence>
<evidence type="ECO:0000259" key="5">
    <source>
        <dbReference type="Pfam" id="PF13721"/>
    </source>
</evidence>
<keyword evidence="1" id="KW-1003">Cell membrane</keyword>
<feature type="domain" description="SecD export protein N-terminal TM" evidence="5">
    <location>
        <begin position="3"/>
        <end position="64"/>
    </location>
</feature>
<name>A0A7X5N3U1_XANPE</name>
<dbReference type="EMBL" id="JAAGYU010002131">
    <property type="protein sequence ID" value="NEL80997.1"/>
    <property type="molecule type" value="Genomic_DNA"/>
</dbReference>
<evidence type="ECO:0000256" key="4">
    <source>
        <dbReference type="ARBA" id="ARBA00023136"/>
    </source>
</evidence>
<feature type="non-terminal residue" evidence="6">
    <location>
        <position position="65"/>
    </location>
</feature>
<evidence type="ECO:0000256" key="1">
    <source>
        <dbReference type="ARBA" id="ARBA00022475"/>
    </source>
</evidence>
<dbReference type="AlphaFoldDB" id="A0A7X5N3U1"/>
<dbReference type="InterPro" id="IPR027398">
    <property type="entry name" value="SecD-TM"/>
</dbReference>
<keyword evidence="3" id="KW-1133">Transmembrane helix</keyword>
<keyword evidence="4" id="KW-0472">Membrane</keyword>
<evidence type="ECO:0000313" key="7">
    <source>
        <dbReference type="Proteomes" id="UP000471082"/>
    </source>
</evidence>
<evidence type="ECO:0000256" key="2">
    <source>
        <dbReference type="ARBA" id="ARBA00022692"/>
    </source>
</evidence>
<organism evidence="6 7">
    <name type="scientific">Xanthomonas perforans</name>
    <dbReference type="NCBI Taxonomy" id="442694"/>
    <lineage>
        <taxon>Bacteria</taxon>
        <taxon>Pseudomonadati</taxon>
        <taxon>Pseudomonadota</taxon>
        <taxon>Gammaproteobacteria</taxon>
        <taxon>Lysobacterales</taxon>
        <taxon>Lysobacteraceae</taxon>
        <taxon>Xanthomonas</taxon>
    </lineage>
</organism>
<sequence length="65" mass="7204">MLEFPRWKYFLILLVLAVSALYALPNIYQKDPSVQITASRGAQLDDALRSRIDADLKAAGVTPKA</sequence>
<protein>
    <submittedName>
        <fullName evidence="6">Protein translocase subunit SecD</fullName>
    </submittedName>
</protein>
<keyword evidence="2" id="KW-0812">Transmembrane</keyword>
<accession>A0A7X5N3U1</accession>
<dbReference type="Pfam" id="PF13721">
    <property type="entry name" value="SecD-TM1"/>
    <property type="match status" value="1"/>
</dbReference>
<proteinExistence type="predicted"/>
<gene>
    <name evidence="6" type="primary">secD</name>
    <name evidence="6" type="ORF">G3W61_32610</name>
</gene>